<dbReference type="OrthoDB" id="541642at2759"/>
<name>A0A2V0P8T3_9CHLO</name>
<proteinExistence type="predicted"/>
<evidence type="ECO:0000313" key="4">
    <source>
        <dbReference type="Proteomes" id="UP000247498"/>
    </source>
</evidence>
<evidence type="ECO:0000256" key="1">
    <source>
        <dbReference type="SAM" id="MobiDB-lite"/>
    </source>
</evidence>
<dbReference type="Gene3D" id="6.10.140.1200">
    <property type="match status" value="1"/>
</dbReference>
<dbReference type="Proteomes" id="UP000247498">
    <property type="component" value="Unassembled WGS sequence"/>
</dbReference>
<dbReference type="FunCoup" id="A0A2V0P8T3">
    <property type="interactions" value="2020"/>
</dbReference>
<protein>
    <submittedName>
        <fullName evidence="3">RNA polymerase II transcription factor B subunit-like</fullName>
    </submittedName>
</protein>
<dbReference type="PANTHER" id="PTHR12856">
    <property type="entry name" value="TRANSCRIPTION INITIATION FACTOR IIH-RELATED"/>
    <property type="match status" value="1"/>
</dbReference>
<dbReference type="AlphaFoldDB" id="A0A2V0P8T3"/>
<dbReference type="PROSITE" id="PS50858">
    <property type="entry name" value="BSD"/>
    <property type="match status" value="1"/>
</dbReference>
<dbReference type="InterPro" id="IPR005607">
    <property type="entry name" value="BSD_dom"/>
</dbReference>
<dbReference type="Pfam" id="PF03909">
    <property type="entry name" value="BSD"/>
    <property type="match status" value="1"/>
</dbReference>
<dbReference type="InterPro" id="IPR027079">
    <property type="entry name" value="Tfb1/GTF2H1"/>
</dbReference>
<dbReference type="GO" id="GO:0006289">
    <property type="term" value="P:nucleotide-excision repair"/>
    <property type="evidence" value="ECO:0007669"/>
    <property type="project" value="InterPro"/>
</dbReference>
<gene>
    <name evidence="3" type="ORF">Rsub_06540</name>
</gene>
<dbReference type="EMBL" id="BDRX01000049">
    <property type="protein sequence ID" value="GBF94270.1"/>
    <property type="molecule type" value="Genomic_DNA"/>
</dbReference>
<evidence type="ECO:0000259" key="2">
    <source>
        <dbReference type="PROSITE" id="PS50858"/>
    </source>
</evidence>
<reference evidence="3 4" key="1">
    <citation type="journal article" date="2018" name="Sci. Rep.">
        <title>Raphidocelis subcapitata (=Pseudokirchneriella subcapitata) provides an insight into genome evolution and environmental adaptations in the Sphaeropleales.</title>
        <authorList>
            <person name="Suzuki S."/>
            <person name="Yamaguchi H."/>
            <person name="Nakajima N."/>
            <person name="Kawachi M."/>
        </authorList>
    </citation>
    <scope>NUCLEOTIDE SEQUENCE [LARGE SCALE GENOMIC DNA]</scope>
    <source>
        <strain evidence="3 4">NIES-35</strain>
    </source>
</reference>
<organism evidence="3 4">
    <name type="scientific">Raphidocelis subcapitata</name>
    <dbReference type="NCBI Taxonomy" id="307507"/>
    <lineage>
        <taxon>Eukaryota</taxon>
        <taxon>Viridiplantae</taxon>
        <taxon>Chlorophyta</taxon>
        <taxon>core chlorophytes</taxon>
        <taxon>Chlorophyceae</taxon>
        <taxon>CS clade</taxon>
        <taxon>Sphaeropleales</taxon>
        <taxon>Selenastraceae</taxon>
        <taxon>Raphidocelis</taxon>
    </lineage>
</organism>
<feature type="region of interest" description="Disordered" evidence="1">
    <location>
        <begin position="489"/>
        <end position="525"/>
    </location>
</feature>
<dbReference type="GO" id="GO:0000439">
    <property type="term" value="C:transcription factor TFIIH core complex"/>
    <property type="evidence" value="ECO:0007669"/>
    <property type="project" value="InterPro"/>
</dbReference>
<dbReference type="InParanoid" id="A0A2V0P8T3"/>
<feature type="region of interest" description="Disordered" evidence="1">
    <location>
        <begin position="333"/>
        <end position="368"/>
    </location>
</feature>
<feature type="compositionally biased region" description="Gly residues" evidence="1">
    <location>
        <begin position="297"/>
        <end position="311"/>
    </location>
</feature>
<feature type="region of interest" description="Disordered" evidence="1">
    <location>
        <begin position="669"/>
        <end position="699"/>
    </location>
</feature>
<dbReference type="SMART" id="SM00751">
    <property type="entry name" value="BSD"/>
    <property type="match status" value="2"/>
</dbReference>
<dbReference type="STRING" id="307507.A0A2V0P8T3"/>
<dbReference type="InterPro" id="IPR035925">
    <property type="entry name" value="BSD_dom_sf"/>
</dbReference>
<feature type="compositionally biased region" description="Low complexity" evidence="1">
    <location>
        <begin position="413"/>
        <end position="445"/>
    </location>
</feature>
<feature type="compositionally biased region" description="Gly residues" evidence="1">
    <location>
        <begin position="670"/>
        <end position="692"/>
    </location>
</feature>
<feature type="region of interest" description="Disordered" evidence="1">
    <location>
        <begin position="285"/>
        <end position="315"/>
    </location>
</feature>
<evidence type="ECO:0000313" key="3">
    <source>
        <dbReference type="EMBL" id="GBF94270.1"/>
    </source>
</evidence>
<comment type="caution">
    <text evidence="3">The sequence shown here is derived from an EMBL/GenBank/DDBJ whole genome shotgun (WGS) entry which is preliminary data.</text>
</comment>
<dbReference type="GO" id="GO:0006351">
    <property type="term" value="P:DNA-templated transcription"/>
    <property type="evidence" value="ECO:0007669"/>
    <property type="project" value="InterPro"/>
</dbReference>
<feature type="region of interest" description="Disordered" evidence="1">
    <location>
        <begin position="134"/>
        <end position="158"/>
    </location>
</feature>
<keyword evidence="4" id="KW-1185">Reference proteome</keyword>
<sequence>MEGEALELHLTKQCDLQRFDKSWAPGALFVYPTRAVWRPSGDSGGAGEQAFALKDLSLKRSTKNPLLRLELAPPIMLRFPTIEDRDLAANTMRELGERAAGGGGAAAPTAAGGAAAPPAAAAAPAVARAPGAGAPAAAARPAGGAGGGGGGGGMLPLPSEEERKELLKSNSYLASQYERLVRSQTVSEAEFWRSPAVRKIARLPCHADPPQKLGLPNAGVFVAATAHGGLNRLTFSITREEIELIFAEKPHVRRAYLAQVGPNMTEKEFWERYFRYEMAKKKKRHKRLAEVERRQQGGAGAGSGGGAGGGAEPMDADADAQIEEEAAMFAEDEQMPRAAPRSGNPALDLGADEGDRFGEGYGVSHNPTRDEATAVAGYRALSRDIVADFNAHSSHVLAAQSRAAGRDGGGGASAAAGPSSSGQQQQQQQGQQHGQGQAKGQQAAAETSDVNMAALREEVDMDDLRAAPETCFAQLQISDPRLYFEGAQAAGAAPPDGAQPQQQQQAGQQQRQQQGQKQGRGASAAAAALARLDALRLPDPPQDAAAAREALSELSGGAGALGGADADGRPTRHPAAAVPGRVEELRTHAMVVNELLRHFWGCVPCNSDARRRKMERVLEQMDLAYRDLNALLERSRGGERAYVSQLVRPLREQLDTAELAARHVKRVLGQRGGGGGGGGGGAGSGGGSGAGGARAQAAA</sequence>
<feature type="domain" description="BSD" evidence="2">
    <location>
        <begin position="229"/>
        <end position="281"/>
    </location>
</feature>
<feature type="region of interest" description="Disordered" evidence="1">
    <location>
        <begin position="400"/>
        <end position="447"/>
    </location>
</feature>
<dbReference type="SUPFAM" id="SSF140383">
    <property type="entry name" value="BSD domain-like"/>
    <property type="match status" value="1"/>
</dbReference>
<feature type="compositionally biased region" description="Gly residues" evidence="1">
    <location>
        <begin position="143"/>
        <end position="154"/>
    </location>
</feature>
<accession>A0A2V0P8T3</accession>